<keyword evidence="2" id="KW-1185">Reference proteome</keyword>
<dbReference type="RefSeq" id="WP_123887870.1">
    <property type="nucleotide sequence ID" value="NZ_RKKU01000001.1"/>
</dbReference>
<dbReference type="EMBL" id="RKKU01000001">
    <property type="protein sequence ID" value="ROZ88432.1"/>
    <property type="molecule type" value="Genomic_DNA"/>
</dbReference>
<comment type="caution">
    <text evidence="1">The sequence shown here is derived from an EMBL/GenBank/DDBJ whole genome shotgun (WGS) entry which is preliminary data.</text>
</comment>
<dbReference type="Proteomes" id="UP000275199">
    <property type="component" value="Unassembled WGS sequence"/>
</dbReference>
<proteinExistence type="predicted"/>
<evidence type="ECO:0000313" key="1">
    <source>
        <dbReference type="EMBL" id="ROZ88432.1"/>
    </source>
</evidence>
<sequence length="211" mass="23049">MTNTELSGGDAVLRVAVLEQQVAALEAEKAARQQAVPGGWVPLLIEYEPGYPEEVAFGPQIMMDRLKKWLDKYFVMLAEARQADCCPPVGKLDISGIGRDAGHPRSVVLYLRNEPSDDDLRTIQEMFRAAPQPSPVHADDGVNWKAVANEQMEIIQKLKAMPAPAAPDVAGLCMLVAETAYKEGGGKDRAVRSDVLRQIVNDAIATFHREG</sequence>
<reference evidence="1 2" key="1">
    <citation type="submission" date="2018-11" db="EMBL/GenBank/DDBJ databases">
        <authorList>
            <person name="Jang G.I."/>
            <person name="Hwang C.Y."/>
        </authorList>
    </citation>
    <scope>NUCLEOTIDE SEQUENCE [LARGE SCALE GENOMIC DNA]</scope>
    <source>
        <strain evidence="1 2">SSM26</strain>
    </source>
</reference>
<name>A0ABX9XMZ7_9PSED</name>
<protein>
    <submittedName>
        <fullName evidence="1">Uncharacterized protein</fullName>
    </submittedName>
</protein>
<gene>
    <name evidence="1" type="ORF">EF096_01710</name>
</gene>
<evidence type="ECO:0000313" key="2">
    <source>
        <dbReference type="Proteomes" id="UP000275199"/>
    </source>
</evidence>
<accession>A0ABX9XMZ7</accession>
<organism evidence="1 2">
    <name type="scientific">Pseudomonas neustonica</name>
    <dbReference type="NCBI Taxonomy" id="2487346"/>
    <lineage>
        <taxon>Bacteria</taxon>
        <taxon>Pseudomonadati</taxon>
        <taxon>Pseudomonadota</taxon>
        <taxon>Gammaproteobacteria</taxon>
        <taxon>Pseudomonadales</taxon>
        <taxon>Pseudomonadaceae</taxon>
        <taxon>Pseudomonas</taxon>
    </lineage>
</organism>